<evidence type="ECO:0000313" key="2">
    <source>
        <dbReference type="Proteomes" id="UP000077245"/>
    </source>
</evidence>
<comment type="caution">
    <text evidence="1">The sequence shown here is derived from an EMBL/GenBank/DDBJ whole genome shotgun (WGS) entry which is preliminary data.</text>
</comment>
<name>A0A166DTH1_9EURY</name>
<dbReference type="EMBL" id="LWMV01000022">
    <property type="protein sequence ID" value="KZX15934.1"/>
    <property type="molecule type" value="Genomic_DNA"/>
</dbReference>
<dbReference type="AlphaFoldDB" id="A0A166DTH1"/>
<reference evidence="1 2" key="1">
    <citation type="submission" date="2016-04" db="EMBL/GenBank/DDBJ databases">
        <title>Genome sequence of Methanobrevibacter curvatus DSM 11111.</title>
        <authorList>
            <person name="Poehlein A."/>
            <person name="Seedorf H."/>
            <person name="Daniel R."/>
        </authorList>
    </citation>
    <scope>NUCLEOTIDE SEQUENCE [LARGE SCALE GENOMIC DNA]</scope>
    <source>
        <strain evidence="1 2">DSM 11111</strain>
    </source>
</reference>
<gene>
    <name evidence="1" type="ORF">MBCUR_01790</name>
</gene>
<protein>
    <submittedName>
        <fullName evidence="1">Uncharacterized protein</fullName>
    </submittedName>
</protein>
<dbReference type="Proteomes" id="UP000077245">
    <property type="component" value="Unassembled WGS sequence"/>
</dbReference>
<organism evidence="1 2">
    <name type="scientific">Methanobrevibacter curvatus</name>
    <dbReference type="NCBI Taxonomy" id="49547"/>
    <lineage>
        <taxon>Archaea</taxon>
        <taxon>Methanobacteriati</taxon>
        <taxon>Methanobacteriota</taxon>
        <taxon>Methanomada group</taxon>
        <taxon>Methanobacteria</taxon>
        <taxon>Methanobacteriales</taxon>
        <taxon>Methanobacteriaceae</taxon>
        <taxon>Methanobrevibacter</taxon>
    </lineage>
</organism>
<dbReference type="RefSeq" id="WP_281190501.1">
    <property type="nucleotide sequence ID" value="NZ_LWMV01000022.1"/>
</dbReference>
<accession>A0A166DTH1</accession>
<keyword evidence="2" id="KW-1185">Reference proteome</keyword>
<dbReference type="PATRIC" id="fig|49547.3.peg.187"/>
<proteinExistence type="predicted"/>
<sequence length="43" mass="5132">MTFKNPNRINPLKIHSLIRNEKNPYKRYQLPLNLKLKNKNGAI</sequence>
<evidence type="ECO:0000313" key="1">
    <source>
        <dbReference type="EMBL" id="KZX15934.1"/>
    </source>
</evidence>